<sequence>MDHHLDYFNRNDKQNNDILHLSSGIFELLDYPVTSTMLKLEGSSSTISHASPERQPVMNEPENERPQDLNHLAKGHTDGSHSLFLTEKC</sequence>
<organism evidence="2 3">
    <name type="scientific">Blattamonas nauphoetae</name>
    <dbReference type="NCBI Taxonomy" id="2049346"/>
    <lineage>
        <taxon>Eukaryota</taxon>
        <taxon>Metamonada</taxon>
        <taxon>Preaxostyla</taxon>
        <taxon>Oxymonadida</taxon>
        <taxon>Blattamonas</taxon>
    </lineage>
</organism>
<feature type="region of interest" description="Disordered" evidence="1">
    <location>
        <begin position="42"/>
        <end position="89"/>
    </location>
</feature>
<gene>
    <name evidence="2" type="ORF">BLNAU_13428</name>
</gene>
<dbReference type="Proteomes" id="UP001281761">
    <property type="component" value="Unassembled WGS sequence"/>
</dbReference>
<evidence type="ECO:0000313" key="3">
    <source>
        <dbReference type="Proteomes" id="UP001281761"/>
    </source>
</evidence>
<keyword evidence="3" id="KW-1185">Reference proteome</keyword>
<proteinExistence type="predicted"/>
<name>A0ABQ9XJM5_9EUKA</name>
<reference evidence="2 3" key="1">
    <citation type="journal article" date="2022" name="bioRxiv">
        <title>Genomics of Preaxostyla Flagellates Illuminates Evolutionary Transitions and the Path Towards Mitochondrial Loss.</title>
        <authorList>
            <person name="Novak L.V.F."/>
            <person name="Treitli S.C."/>
            <person name="Pyrih J."/>
            <person name="Halakuc P."/>
            <person name="Pipaliya S.V."/>
            <person name="Vacek V."/>
            <person name="Brzon O."/>
            <person name="Soukal P."/>
            <person name="Eme L."/>
            <person name="Dacks J.B."/>
            <person name="Karnkowska A."/>
            <person name="Elias M."/>
            <person name="Hampl V."/>
        </authorList>
    </citation>
    <scope>NUCLEOTIDE SEQUENCE [LARGE SCALE GENOMIC DNA]</scope>
    <source>
        <strain evidence="2">NAU3</strain>
        <tissue evidence="2">Gut</tissue>
    </source>
</reference>
<protein>
    <submittedName>
        <fullName evidence="2">Uncharacterized protein</fullName>
    </submittedName>
</protein>
<dbReference type="EMBL" id="JARBJD010000115">
    <property type="protein sequence ID" value="KAK2951689.1"/>
    <property type="molecule type" value="Genomic_DNA"/>
</dbReference>
<evidence type="ECO:0000256" key="1">
    <source>
        <dbReference type="SAM" id="MobiDB-lite"/>
    </source>
</evidence>
<evidence type="ECO:0000313" key="2">
    <source>
        <dbReference type="EMBL" id="KAK2951689.1"/>
    </source>
</evidence>
<comment type="caution">
    <text evidence="2">The sequence shown here is derived from an EMBL/GenBank/DDBJ whole genome shotgun (WGS) entry which is preliminary data.</text>
</comment>
<accession>A0ABQ9XJM5</accession>